<proteinExistence type="predicted"/>
<dbReference type="GO" id="GO:0016740">
    <property type="term" value="F:transferase activity"/>
    <property type="evidence" value="ECO:0007669"/>
    <property type="project" value="UniProtKB-KW"/>
</dbReference>
<dbReference type="AlphaFoldDB" id="K2Q294"/>
<name>K2Q294_9FLAO</name>
<dbReference type="Gene3D" id="3.40.250.10">
    <property type="entry name" value="Rhodanese-like domain"/>
    <property type="match status" value="1"/>
</dbReference>
<dbReference type="STRING" id="555500.I215_09711"/>
<accession>K2Q294</accession>
<dbReference type="RefSeq" id="WP_008991789.1">
    <property type="nucleotide sequence ID" value="NZ_AMSG01000012.1"/>
</dbReference>
<dbReference type="PROSITE" id="PS50206">
    <property type="entry name" value="RHODANESE_3"/>
    <property type="match status" value="1"/>
</dbReference>
<dbReference type="SUPFAM" id="SSF52821">
    <property type="entry name" value="Rhodanese/Cell cycle control phosphatase"/>
    <property type="match status" value="1"/>
</dbReference>
<dbReference type="eggNOG" id="COG0607">
    <property type="taxonomic scope" value="Bacteria"/>
</dbReference>
<dbReference type="EMBL" id="AMSG01000012">
    <property type="protein sequence ID" value="EKF54986.1"/>
    <property type="molecule type" value="Genomic_DNA"/>
</dbReference>
<dbReference type="InterPro" id="IPR036873">
    <property type="entry name" value="Rhodanese-like_dom_sf"/>
</dbReference>
<dbReference type="PANTHER" id="PTHR43031">
    <property type="entry name" value="FAD-DEPENDENT OXIDOREDUCTASE"/>
    <property type="match status" value="1"/>
</dbReference>
<evidence type="ECO:0000313" key="3">
    <source>
        <dbReference type="Proteomes" id="UP000007364"/>
    </source>
</evidence>
<dbReference type="CDD" id="cd00158">
    <property type="entry name" value="RHOD"/>
    <property type="match status" value="1"/>
</dbReference>
<dbReference type="InterPro" id="IPR050229">
    <property type="entry name" value="GlpE_sulfurtransferase"/>
</dbReference>
<protein>
    <submittedName>
        <fullName evidence="2">Thiosulfate sulfurtransferase</fullName>
    </submittedName>
</protein>
<evidence type="ECO:0000259" key="1">
    <source>
        <dbReference type="PROSITE" id="PS50206"/>
    </source>
</evidence>
<organism evidence="2 3">
    <name type="scientific">Galbibacter marinus</name>
    <dbReference type="NCBI Taxonomy" id="555500"/>
    <lineage>
        <taxon>Bacteria</taxon>
        <taxon>Pseudomonadati</taxon>
        <taxon>Bacteroidota</taxon>
        <taxon>Flavobacteriia</taxon>
        <taxon>Flavobacteriales</taxon>
        <taxon>Flavobacteriaceae</taxon>
        <taxon>Galbibacter</taxon>
    </lineage>
</organism>
<dbReference type="Proteomes" id="UP000007364">
    <property type="component" value="Unassembled WGS sequence"/>
</dbReference>
<reference evidence="2 3" key="1">
    <citation type="journal article" date="2012" name="J. Bacteriol.">
        <title>Genome Sequence of Galbibacter marinum Type Strain ck-I2-15.</title>
        <authorList>
            <person name="Lai Q."/>
            <person name="Li C."/>
            <person name="Shao Z."/>
        </authorList>
    </citation>
    <scope>NUCLEOTIDE SEQUENCE [LARGE SCALE GENOMIC DNA]</scope>
    <source>
        <strain evidence="3">ck-I2-15</strain>
    </source>
</reference>
<dbReference type="InterPro" id="IPR001763">
    <property type="entry name" value="Rhodanese-like_dom"/>
</dbReference>
<dbReference type="OrthoDB" id="9808735at2"/>
<keyword evidence="3" id="KW-1185">Reference proteome</keyword>
<sequence>MVELTQEEWLEQLQNDDNAVILDVRTDEELEEGYIPNAIHIDIYKGQGFIDEVEKLDKSKNYFVYCRSGKRSAQACLLMNQHGFDNTNNLIGGFMEWEGETTEG</sequence>
<gene>
    <name evidence="2" type="ORF">I215_09711</name>
</gene>
<feature type="domain" description="Rhodanese" evidence="1">
    <location>
        <begin position="15"/>
        <end position="103"/>
    </location>
</feature>
<dbReference type="Pfam" id="PF00581">
    <property type="entry name" value="Rhodanese"/>
    <property type="match status" value="1"/>
</dbReference>
<dbReference type="PANTHER" id="PTHR43031:SF1">
    <property type="entry name" value="PYRIDINE NUCLEOTIDE-DISULPHIDE OXIDOREDUCTASE"/>
    <property type="match status" value="1"/>
</dbReference>
<keyword evidence="2" id="KW-0808">Transferase</keyword>
<dbReference type="PATRIC" id="fig|555500.3.peg.2007"/>
<evidence type="ECO:0000313" key="2">
    <source>
        <dbReference type="EMBL" id="EKF54986.1"/>
    </source>
</evidence>
<dbReference type="SMART" id="SM00450">
    <property type="entry name" value="RHOD"/>
    <property type="match status" value="1"/>
</dbReference>
<comment type="caution">
    <text evidence="2">The sequence shown here is derived from an EMBL/GenBank/DDBJ whole genome shotgun (WGS) entry which is preliminary data.</text>
</comment>